<evidence type="ECO:0008006" key="3">
    <source>
        <dbReference type="Google" id="ProtNLM"/>
    </source>
</evidence>
<dbReference type="Pfam" id="PF07961">
    <property type="entry name" value="MBA1"/>
    <property type="match status" value="1"/>
</dbReference>
<dbReference type="PIRSF" id="PIRSF022613">
    <property type="entry name" value="MBA1"/>
    <property type="match status" value="1"/>
</dbReference>
<dbReference type="PANTHER" id="PTHR13333">
    <property type="entry name" value="M-AAA PROTEASE-INTERACTING PROTEIN 1, MITOCHONDRIAL"/>
    <property type="match status" value="1"/>
</dbReference>
<dbReference type="GO" id="GO:0032979">
    <property type="term" value="P:protein insertion into mitochondrial inner membrane from matrix"/>
    <property type="evidence" value="ECO:0007669"/>
    <property type="project" value="InterPro"/>
</dbReference>
<dbReference type="RefSeq" id="XP_015468613.1">
    <property type="nucleotide sequence ID" value="XM_015610516.1"/>
</dbReference>
<dbReference type="Proteomes" id="UP000054251">
    <property type="component" value="Unassembled WGS sequence"/>
</dbReference>
<keyword evidence="2" id="KW-1185">Reference proteome</keyword>
<dbReference type="InterPro" id="IPR012483">
    <property type="entry name" value="Mba1_Saccharomycetales"/>
</dbReference>
<comment type="caution">
    <text evidence="1">The sequence shown here is derived from an EMBL/GenBank/DDBJ whole genome shotgun (WGS) entry which is preliminary data.</text>
</comment>
<sequence length="293" mass="33058">MIASRVARSLPGNPRIFTPFLGLQSSMINRAYSTQVEKKKKKTQQADISQIPIKSIGVIADFYIPPKYLKSPVTSWHKLLFRRMGLFAINTYSIVKFRRETGLKLHFNQWKDTAVEQLVKTNKIFAASCSIPSAKRENYLRSQLEGVTGGEVTKSLVNRASTFPPNSKLEWELLKIESNPKIVSFNALPDANNITALVQFVIQVKTRQKFTITTINSKEPQVTESSVENYLAYTMNPFTNEMALVGSLFESDHIRGVQPEINFTNSQVMASFQVSCADIFRAAPKKQIEGKKD</sequence>
<dbReference type="GO" id="GO:0043022">
    <property type="term" value="F:ribosome binding"/>
    <property type="evidence" value="ECO:0007669"/>
    <property type="project" value="InterPro"/>
</dbReference>
<name>A0A0V1Q2W1_9ASCO</name>
<protein>
    <recommendedName>
        <fullName evidence="3">MBA1-like protein</fullName>
    </recommendedName>
</protein>
<organism evidence="1 2">
    <name type="scientific">Debaryomyces fabryi</name>
    <dbReference type="NCBI Taxonomy" id="58627"/>
    <lineage>
        <taxon>Eukaryota</taxon>
        <taxon>Fungi</taxon>
        <taxon>Dikarya</taxon>
        <taxon>Ascomycota</taxon>
        <taxon>Saccharomycotina</taxon>
        <taxon>Pichiomycetes</taxon>
        <taxon>Debaryomycetaceae</taxon>
        <taxon>Debaryomyces</taxon>
    </lineage>
</organism>
<dbReference type="AlphaFoldDB" id="A0A0V1Q2W1"/>
<evidence type="ECO:0000313" key="1">
    <source>
        <dbReference type="EMBL" id="KSA02511.1"/>
    </source>
</evidence>
<dbReference type="GO" id="GO:0005743">
    <property type="term" value="C:mitochondrial inner membrane"/>
    <property type="evidence" value="ECO:0007669"/>
    <property type="project" value="InterPro"/>
</dbReference>
<reference evidence="1 2" key="1">
    <citation type="submission" date="2015-11" db="EMBL/GenBank/DDBJ databases">
        <title>The genome of Debaryomyces fabryi.</title>
        <authorList>
            <person name="Tafer H."/>
            <person name="Lopandic K."/>
        </authorList>
    </citation>
    <scope>NUCLEOTIDE SEQUENCE [LARGE SCALE GENOMIC DNA]</scope>
    <source>
        <strain evidence="1 2">CBS 789</strain>
    </source>
</reference>
<gene>
    <name evidence="1" type="ORF">AC631_01686</name>
</gene>
<dbReference type="EMBL" id="LMYN01000025">
    <property type="protein sequence ID" value="KSA02511.1"/>
    <property type="molecule type" value="Genomic_DNA"/>
</dbReference>
<dbReference type="PANTHER" id="PTHR13333:SF5">
    <property type="entry name" value="M-AAA PROTEASE-INTERACTING PROTEIN 1, MITOCHONDRIAL"/>
    <property type="match status" value="1"/>
</dbReference>
<dbReference type="InterPro" id="IPR024621">
    <property type="entry name" value="Mba1"/>
</dbReference>
<dbReference type="OrthoDB" id="19619at2759"/>
<dbReference type="GeneID" id="26838695"/>
<accession>A0A0V1Q2W1</accession>
<evidence type="ECO:0000313" key="2">
    <source>
        <dbReference type="Proteomes" id="UP000054251"/>
    </source>
</evidence>
<proteinExistence type="predicted"/>